<dbReference type="Proteomes" id="UP000003779">
    <property type="component" value="Chromosome"/>
</dbReference>
<dbReference type="KEGG" id="nal:B005_5530"/>
<dbReference type="HOGENOM" id="CLU_3155437_0_0_11"/>
<evidence type="ECO:0000313" key="3">
    <source>
        <dbReference type="Proteomes" id="UP000003779"/>
    </source>
</evidence>
<dbReference type="STRING" id="1205910.B005_5530"/>
<name>J7LHR5_NOCAA</name>
<keyword evidence="1" id="KW-0812">Transmembrane</keyword>
<gene>
    <name evidence="2" type="ordered locus">B005_5530</name>
</gene>
<proteinExistence type="predicted"/>
<reference evidence="3" key="2">
    <citation type="submission" date="2012-08" db="EMBL/GenBank/DDBJ databases">
        <title>Whole-genome sequence of Nocardiopsis alba strain ATCC BAA-2165 associated with honeybees.</title>
        <authorList>
            <person name="Qiao J."/>
            <person name="Chen L."/>
            <person name="Li Y."/>
            <person name="Wang J."/>
            <person name="Zhang W."/>
            <person name="Chen S."/>
        </authorList>
    </citation>
    <scope>NUCLEOTIDE SEQUENCE [LARGE SCALE GENOMIC DNA]</scope>
    <source>
        <strain evidence="3">ATCC BAA-2165 / BE74</strain>
    </source>
</reference>
<dbReference type="EMBL" id="CP003788">
    <property type="protein sequence ID" value="AFR10177.1"/>
    <property type="molecule type" value="Genomic_DNA"/>
</dbReference>
<keyword evidence="1" id="KW-1133">Transmembrane helix</keyword>
<organism evidence="2 3">
    <name type="scientific">Nocardiopsis alba (strain ATCC BAA-2165 / BE74)</name>
    <dbReference type="NCBI Taxonomy" id="1205910"/>
    <lineage>
        <taxon>Bacteria</taxon>
        <taxon>Bacillati</taxon>
        <taxon>Actinomycetota</taxon>
        <taxon>Actinomycetes</taxon>
        <taxon>Streptosporangiales</taxon>
        <taxon>Nocardiopsidaceae</taxon>
        <taxon>Nocardiopsis</taxon>
    </lineage>
</organism>
<evidence type="ECO:0000256" key="1">
    <source>
        <dbReference type="SAM" id="Phobius"/>
    </source>
</evidence>
<evidence type="ECO:0000313" key="2">
    <source>
        <dbReference type="EMBL" id="AFR10177.1"/>
    </source>
</evidence>
<protein>
    <submittedName>
        <fullName evidence="2">Uncharacterized protein</fullName>
    </submittedName>
</protein>
<keyword evidence="1" id="KW-0472">Membrane</keyword>
<accession>J7LHR5</accession>
<feature type="transmembrane region" description="Helical" evidence="1">
    <location>
        <begin position="18"/>
        <end position="36"/>
    </location>
</feature>
<dbReference type="AlphaFoldDB" id="J7LHR5"/>
<sequence>MQAVKLSYDHVSRGALDWFSLFMLIFWIFALVFAIWEYATYGRGSSDD</sequence>
<reference evidence="2 3" key="1">
    <citation type="journal article" date="2012" name="J. Bacteriol.">
        <title>Whole-Genome Sequence of Nocardiopsis alba Strain ATCC BAA-2165, Associated with Honeybees.</title>
        <authorList>
            <person name="Qiao J."/>
            <person name="Chen L."/>
            <person name="Li Y."/>
            <person name="Wang J."/>
            <person name="Zhang W."/>
            <person name="Chen S."/>
        </authorList>
    </citation>
    <scope>NUCLEOTIDE SEQUENCE [LARGE SCALE GENOMIC DNA]</scope>
    <source>
        <strain evidence="3">ATCC BAA-2165 / BE74</strain>
    </source>
</reference>